<reference evidence="1" key="1">
    <citation type="submission" date="2019-04" db="EMBL/GenBank/DDBJ databases">
        <title>Sequencing of skin fungus with MAO and IRED activity.</title>
        <authorList>
            <person name="Marsaioli A.J."/>
            <person name="Bonatto J.M.C."/>
            <person name="Reis Junior O."/>
        </authorList>
    </citation>
    <scope>NUCLEOTIDE SEQUENCE</scope>
    <source>
        <strain evidence="1">28M1</strain>
    </source>
</reference>
<dbReference type="EMBL" id="SWKV01000188">
    <property type="protein sequence ID" value="KAF3031171.1"/>
    <property type="molecule type" value="Genomic_DNA"/>
</dbReference>
<name>A0A9P4WFS4_9PLEO</name>
<dbReference type="Proteomes" id="UP000758155">
    <property type="component" value="Unassembled WGS sequence"/>
</dbReference>
<evidence type="ECO:0000313" key="1">
    <source>
        <dbReference type="EMBL" id="KAF3031171.1"/>
    </source>
</evidence>
<keyword evidence="2" id="KW-1185">Reference proteome</keyword>
<sequence>MLTNRDAVACNYCLGDPSSRKLGWCRQPYRQLISPEDDKIKDVEKRELKQHYLILSVVAWKSVWMYAEARGGPLLLRSLGTLGPR</sequence>
<gene>
    <name evidence="1" type="ORF">E8E12_000574</name>
</gene>
<accession>A0A9P4WFS4</accession>
<dbReference type="AlphaFoldDB" id="A0A9P4WFS4"/>
<protein>
    <submittedName>
        <fullName evidence="1">Uncharacterized protein</fullName>
    </submittedName>
</protein>
<proteinExistence type="predicted"/>
<comment type="caution">
    <text evidence="1">The sequence shown here is derived from an EMBL/GenBank/DDBJ whole genome shotgun (WGS) entry which is preliminary data.</text>
</comment>
<organism evidence="1 2">
    <name type="scientific">Didymella heteroderae</name>
    <dbReference type="NCBI Taxonomy" id="1769908"/>
    <lineage>
        <taxon>Eukaryota</taxon>
        <taxon>Fungi</taxon>
        <taxon>Dikarya</taxon>
        <taxon>Ascomycota</taxon>
        <taxon>Pezizomycotina</taxon>
        <taxon>Dothideomycetes</taxon>
        <taxon>Pleosporomycetidae</taxon>
        <taxon>Pleosporales</taxon>
        <taxon>Pleosporineae</taxon>
        <taxon>Didymellaceae</taxon>
        <taxon>Didymella</taxon>
    </lineage>
</organism>
<evidence type="ECO:0000313" key="2">
    <source>
        <dbReference type="Proteomes" id="UP000758155"/>
    </source>
</evidence>